<evidence type="ECO:0000313" key="2">
    <source>
        <dbReference type="Proteomes" id="UP000266506"/>
    </source>
</evidence>
<dbReference type="EMBL" id="QXEV01000005">
    <property type="protein sequence ID" value="RIA77907.1"/>
    <property type="molecule type" value="Genomic_DNA"/>
</dbReference>
<evidence type="ECO:0000313" key="1">
    <source>
        <dbReference type="EMBL" id="RIA77907.1"/>
    </source>
</evidence>
<dbReference type="InParanoid" id="A0A397S1T3"/>
<gene>
    <name evidence="1" type="ORF">EI71_00690</name>
</gene>
<proteinExistence type="predicted"/>
<accession>A0A397S1T3</accession>
<dbReference type="AlphaFoldDB" id="A0A397S1T3"/>
<sequence>MKIIFLDIDGVLNTFGDKELINNIFEKKKLERLINLSNETHSKIIITSDRRIHSDERIVIDDVFDRYNALIDYLSYKILYRNRSDEISYYLNHNQNITNYVILDDNDLGFSQNQELSNHFINTYKNGFSNTEYNLAKDILRGNMIMTKYQLKINNEIEEFNNFKDVLNKARDTILNHMEEETQCYWNYLPFSAGAYMSSLYDDLSITDEEIVIFEKIHLVKERLFYDNDSIFRYIKNNINYNKNEASFSIIKQDDDLILMIKRDNDCLITNMFYMRENHNYYFKSKQEVVVKSPDDFRELGEIVVINVELNCLDVQ</sequence>
<name>A0A397S1T3_9MOLU</name>
<dbReference type="OrthoDB" id="1078798at2"/>
<protein>
    <submittedName>
        <fullName evidence="1">Uncharacterized protein</fullName>
    </submittedName>
</protein>
<keyword evidence="2" id="KW-1185">Reference proteome</keyword>
<dbReference type="Pfam" id="PF18143">
    <property type="entry name" value="HAD_SAK_2"/>
    <property type="match status" value="1"/>
</dbReference>
<organism evidence="1 2">
    <name type="scientific">Anaeroplasma bactoclasticum</name>
    <dbReference type="NCBI Taxonomy" id="2088"/>
    <lineage>
        <taxon>Bacteria</taxon>
        <taxon>Bacillati</taxon>
        <taxon>Mycoplasmatota</taxon>
        <taxon>Mollicutes</taxon>
        <taxon>Anaeroplasmatales</taxon>
        <taxon>Anaeroplasmataceae</taxon>
        <taxon>Anaeroplasma</taxon>
    </lineage>
</organism>
<comment type="caution">
    <text evidence="1">The sequence shown here is derived from an EMBL/GenBank/DDBJ whole genome shotgun (WGS) entry which is preliminary data.</text>
</comment>
<reference evidence="1 2" key="1">
    <citation type="submission" date="2018-08" db="EMBL/GenBank/DDBJ databases">
        <title>Genomic Encyclopedia of Archaeal and Bacterial Type Strains, Phase II (KMG-II): from individual species to whole genera.</title>
        <authorList>
            <person name="Goeker M."/>
        </authorList>
    </citation>
    <scope>NUCLEOTIDE SEQUENCE [LARGE SCALE GENOMIC DNA]</scope>
    <source>
        <strain evidence="1 2">ATCC 27112</strain>
    </source>
</reference>
<dbReference type="RefSeq" id="WP_119015857.1">
    <property type="nucleotide sequence ID" value="NZ_QXEV01000005.1"/>
</dbReference>
<dbReference type="Proteomes" id="UP000266506">
    <property type="component" value="Unassembled WGS sequence"/>
</dbReference>